<evidence type="ECO:0000256" key="1">
    <source>
        <dbReference type="ARBA" id="ARBA00004953"/>
    </source>
</evidence>
<dbReference type="NCBIfam" id="NF001989">
    <property type="entry name" value="PRK00784.1"/>
    <property type="match status" value="1"/>
</dbReference>
<evidence type="ECO:0000256" key="5">
    <source>
        <dbReference type="ARBA" id="ARBA00022962"/>
    </source>
</evidence>
<comment type="similarity">
    <text evidence="2 7">Belongs to the CobB/CobQ family. CobQ subfamily.</text>
</comment>
<keyword evidence="4 7" id="KW-0169">Cobalamin biosynthesis</keyword>
<dbReference type="Gene3D" id="3.40.50.880">
    <property type="match status" value="1"/>
</dbReference>
<feature type="active site" evidence="7">
    <location>
        <position position="433"/>
    </location>
</feature>
<comment type="function">
    <text evidence="6 7">Catalyzes amidations at positions B, D, E, and G on adenosylcobyrinic A,C-diamide. NH(2) groups are provided by glutamine, and one molecule of ATP is hydrogenolyzed for each amidation.</text>
</comment>
<dbReference type="InterPro" id="IPR047045">
    <property type="entry name" value="CobQ_N"/>
</dbReference>
<dbReference type="SUPFAM" id="SSF52317">
    <property type="entry name" value="Class I glutamine amidotransferase-like"/>
    <property type="match status" value="1"/>
</dbReference>
<gene>
    <name evidence="7" type="primary">cobQ</name>
    <name evidence="10" type="ORF">BET10_06735</name>
</gene>
<comment type="caution">
    <text evidence="10">The sequence shown here is derived from an EMBL/GenBank/DDBJ whole genome shotgun (WGS) entry which is preliminary data.</text>
</comment>
<keyword evidence="11" id="KW-1185">Reference proteome</keyword>
<protein>
    <recommendedName>
        <fullName evidence="3 7">Cobyric acid synthase</fullName>
    </recommendedName>
</protein>
<dbReference type="Pfam" id="PF01656">
    <property type="entry name" value="CbiA"/>
    <property type="match status" value="1"/>
</dbReference>
<evidence type="ECO:0000313" key="11">
    <source>
        <dbReference type="Proteomes" id="UP000179786"/>
    </source>
</evidence>
<reference evidence="10 11" key="1">
    <citation type="submission" date="2016-09" db="EMBL/GenBank/DDBJ databases">
        <title>Pseudoalteromonas amylolytica sp. nov., isolated from the surface seawater.</title>
        <authorList>
            <person name="Wu Y.-H."/>
            <person name="Cheng H."/>
            <person name="Jin X.-B."/>
            <person name="Wang C.-S."/>
            <person name="Xu X.-W."/>
        </authorList>
    </citation>
    <scope>NUCLEOTIDE SEQUENCE [LARGE SCALE GENOMIC DNA]</scope>
    <source>
        <strain evidence="10 11">JW1</strain>
    </source>
</reference>
<dbReference type="PANTHER" id="PTHR21343">
    <property type="entry name" value="DETHIOBIOTIN SYNTHETASE"/>
    <property type="match status" value="1"/>
</dbReference>
<feature type="domain" description="CobQ/CobB/MinD/ParA nucleotide binding" evidence="8">
    <location>
        <begin position="5"/>
        <end position="232"/>
    </location>
</feature>
<dbReference type="EMBL" id="MKJU01000022">
    <property type="protein sequence ID" value="OHU92027.1"/>
    <property type="molecule type" value="Genomic_DNA"/>
</dbReference>
<accession>A0A1S1MYA8</accession>
<dbReference type="InterPro" id="IPR027417">
    <property type="entry name" value="P-loop_NTPase"/>
</dbReference>
<name>A0A1S1MYA8_9GAMM</name>
<dbReference type="CDD" id="cd05389">
    <property type="entry name" value="CobQ_N"/>
    <property type="match status" value="1"/>
</dbReference>
<dbReference type="SUPFAM" id="SSF52540">
    <property type="entry name" value="P-loop containing nucleoside triphosphate hydrolases"/>
    <property type="match status" value="1"/>
</dbReference>
<dbReference type="PANTHER" id="PTHR21343:SF1">
    <property type="entry name" value="COBYRIC ACID SYNTHASE"/>
    <property type="match status" value="1"/>
</dbReference>
<evidence type="ECO:0000313" key="10">
    <source>
        <dbReference type="EMBL" id="OHU92027.1"/>
    </source>
</evidence>
<dbReference type="InterPro" id="IPR033949">
    <property type="entry name" value="CobQ_GATase1"/>
</dbReference>
<keyword evidence="5 7" id="KW-0315">Glutamine amidotransferase</keyword>
<proteinExistence type="inferred from homology"/>
<dbReference type="GO" id="GO:0009236">
    <property type="term" value="P:cobalamin biosynthetic process"/>
    <property type="evidence" value="ECO:0007669"/>
    <property type="project" value="UniProtKB-UniRule"/>
</dbReference>
<organism evidence="10 11">
    <name type="scientific">Pseudoalteromonas amylolytica</name>
    <dbReference type="NCBI Taxonomy" id="1859457"/>
    <lineage>
        <taxon>Bacteria</taxon>
        <taxon>Pseudomonadati</taxon>
        <taxon>Pseudomonadota</taxon>
        <taxon>Gammaproteobacteria</taxon>
        <taxon>Alteromonadales</taxon>
        <taxon>Pseudoalteromonadaceae</taxon>
        <taxon>Pseudoalteromonas</taxon>
    </lineage>
</organism>
<dbReference type="UniPathway" id="UPA00148"/>
<dbReference type="GO" id="GO:0003824">
    <property type="term" value="F:catalytic activity"/>
    <property type="evidence" value="ECO:0007669"/>
    <property type="project" value="InterPro"/>
</dbReference>
<dbReference type="PROSITE" id="PS51274">
    <property type="entry name" value="GATASE_COBBQ"/>
    <property type="match status" value="1"/>
</dbReference>
<dbReference type="NCBIfam" id="TIGR00313">
    <property type="entry name" value="cobQ"/>
    <property type="match status" value="1"/>
</dbReference>
<evidence type="ECO:0000256" key="3">
    <source>
        <dbReference type="ARBA" id="ARBA00019833"/>
    </source>
</evidence>
<comment type="pathway">
    <text evidence="1 7">Cofactor biosynthesis; adenosylcobalamin biosynthesis.</text>
</comment>
<dbReference type="Pfam" id="PF07685">
    <property type="entry name" value="GATase_3"/>
    <property type="match status" value="1"/>
</dbReference>
<dbReference type="HAMAP" id="MF_00028">
    <property type="entry name" value="CobQ"/>
    <property type="match status" value="1"/>
</dbReference>
<sequence length="492" mass="53127">MAKTLMVQGTTSDAGKSTLVAGLCRVFARRGMQVAPFKPQNMALNSAVTPCGGEIGRAQALQAVAAKVALNTDFNPILLKPNSDTGAQVIIHGRAISNMEAAKYHDYKKVAMQAVLQSHQRLEAQYELILVEGAGSPAEINLRENDIANMGFACAVDCPVIIVADIDKGGVFAHLVGTLALLSEQEQALVKGFVINRFRGDISLLQSGLDWLEEYTGKPVLGVMPYLHALNLDAEDAVTIENHVVDTQLKVSVLLLPHISNHTDFDSLRLHPNVDLTYVRHEQQIGPTDLIIIPGSKNVLGDMAFVKTQSWQAEITRHLRFGGKLLGVCGGLQMLGQAIYDPEGIESSQKQISALNLAQFTTTLGGNKTLTQVSGQCLLGDAATAIKGYEIHCGISEGKALNRPFIRFTNHPENITQDGFISGDNQIVGTYLHGLFDTPDAANVILAWASDGRVQANAFDLAAHREQQLERLADTCEQHLDIDKLLALASKA</sequence>
<dbReference type="Proteomes" id="UP000179786">
    <property type="component" value="Unassembled WGS sequence"/>
</dbReference>
<dbReference type="STRING" id="1859457.BET10_06735"/>
<evidence type="ECO:0000259" key="8">
    <source>
        <dbReference type="Pfam" id="PF01656"/>
    </source>
</evidence>
<dbReference type="InterPro" id="IPR004459">
    <property type="entry name" value="CobQ_synth"/>
</dbReference>
<dbReference type="CDD" id="cd01750">
    <property type="entry name" value="GATase1_CobQ"/>
    <property type="match status" value="1"/>
</dbReference>
<evidence type="ECO:0000256" key="7">
    <source>
        <dbReference type="HAMAP-Rule" id="MF_00028"/>
    </source>
</evidence>
<feature type="domain" description="CobB/CobQ-like glutamine amidotransferase" evidence="9">
    <location>
        <begin position="250"/>
        <end position="439"/>
    </location>
</feature>
<dbReference type="RefSeq" id="WP_070983829.1">
    <property type="nucleotide sequence ID" value="NZ_MKJU01000022.1"/>
</dbReference>
<feature type="active site" description="Nucleophile" evidence="7">
    <location>
        <position position="329"/>
    </location>
</feature>
<dbReference type="InterPro" id="IPR029062">
    <property type="entry name" value="Class_I_gatase-like"/>
</dbReference>
<dbReference type="InterPro" id="IPR002586">
    <property type="entry name" value="CobQ/CobB/MinD/ParA_Nub-bd_dom"/>
</dbReference>
<dbReference type="InterPro" id="IPR011698">
    <property type="entry name" value="GATase_3"/>
</dbReference>
<evidence type="ECO:0000259" key="9">
    <source>
        <dbReference type="Pfam" id="PF07685"/>
    </source>
</evidence>
<evidence type="ECO:0000256" key="2">
    <source>
        <dbReference type="ARBA" id="ARBA00006205"/>
    </source>
</evidence>
<dbReference type="Gene3D" id="3.40.50.300">
    <property type="entry name" value="P-loop containing nucleotide triphosphate hydrolases"/>
    <property type="match status" value="1"/>
</dbReference>
<evidence type="ECO:0000256" key="4">
    <source>
        <dbReference type="ARBA" id="ARBA00022573"/>
    </source>
</evidence>
<dbReference type="AlphaFoldDB" id="A0A1S1MYA8"/>
<evidence type="ECO:0000256" key="6">
    <source>
        <dbReference type="ARBA" id="ARBA00025166"/>
    </source>
</evidence>
<dbReference type="GO" id="GO:0015420">
    <property type="term" value="F:ABC-type vitamin B12 transporter activity"/>
    <property type="evidence" value="ECO:0007669"/>
    <property type="project" value="UniProtKB-UniRule"/>
</dbReference>